<organism evidence="1 2">
    <name type="scientific">Ancylostoma ceylanicum</name>
    <dbReference type="NCBI Taxonomy" id="53326"/>
    <lineage>
        <taxon>Eukaryota</taxon>
        <taxon>Metazoa</taxon>
        <taxon>Ecdysozoa</taxon>
        <taxon>Nematoda</taxon>
        <taxon>Chromadorea</taxon>
        <taxon>Rhabditida</taxon>
        <taxon>Rhabditina</taxon>
        <taxon>Rhabditomorpha</taxon>
        <taxon>Strongyloidea</taxon>
        <taxon>Ancylostomatidae</taxon>
        <taxon>Ancylostomatinae</taxon>
        <taxon>Ancylostoma</taxon>
    </lineage>
</organism>
<keyword evidence="2" id="KW-1185">Reference proteome</keyword>
<evidence type="ECO:0000313" key="2">
    <source>
        <dbReference type="Proteomes" id="UP000024635"/>
    </source>
</evidence>
<accession>A0A016UAZ8</accession>
<reference evidence="2" key="1">
    <citation type="journal article" date="2015" name="Nat. Genet.">
        <title>The genome and transcriptome of the zoonotic hookworm Ancylostoma ceylanicum identify infection-specific gene families.</title>
        <authorList>
            <person name="Schwarz E.M."/>
            <person name="Hu Y."/>
            <person name="Antoshechkin I."/>
            <person name="Miller M.M."/>
            <person name="Sternberg P.W."/>
            <person name="Aroian R.V."/>
        </authorList>
    </citation>
    <scope>NUCLEOTIDE SEQUENCE</scope>
    <source>
        <strain evidence="2">HY135</strain>
    </source>
</reference>
<dbReference type="SUPFAM" id="SSF103657">
    <property type="entry name" value="BAR/IMD domain-like"/>
    <property type="match status" value="1"/>
</dbReference>
<dbReference type="EMBL" id="JARK01001385">
    <property type="protein sequence ID" value="EYC11793.1"/>
    <property type="molecule type" value="Genomic_DNA"/>
</dbReference>
<comment type="caution">
    <text evidence="1">The sequence shown here is derived from an EMBL/GenBank/DDBJ whole genome shotgun (WGS) entry which is preliminary data.</text>
</comment>
<evidence type="ECO:0008006" key="3">
    <source>
        <dbReference type="Google" id="ProtNLM"/>
    </source>
</evidence>
<dbReference type="AlphaFoldDB" id="A0A016UAZ8"/>
<protein>
    <recommendedName>
        <fullName evidence="3">IMD domain-containing protein</fullName>
    </recommendedName>
</protein>
<dbReference type="InterPro" id="IPR027267">
    <property type="entry name" value="AH/BAR_dom_sf"/>
</dbReference>
<proteinExistence type="predicted"/>
<dbReference type="OrthoDB" id="5871055at2759"/>
<dbReference type="Gene3D" id="1.20.1270.60">
    <property type="entry name" value="Arfaptin homology (AH) domain/BAR domain"/>
    <property type="match status" value="1"/>
</dbReference>
<name>A0A016UAZ8_9BILA</name>
<sequence length="244" mass="27617">MTLRLGTLSAANQTVLDELSDSAKVMVPKDAYTQLTTEFVPAVKEVAKAGAELLKVYQALQKSSDQYVHALKTLVRSSKKAFPGAKAQGDGLNDLVTQYAGIVDQHKKCVSEFAALVSKTTLYGNEEKEKLREIFSKYQKEDKEIEKQRKKGTKTQSDVQTFVNDSAKLFLQQQELRYRFFYEKHRSWFLTYLKLIPQMDTLSLGRKSLQVDEAERLSAVNSISGTVSAFLCTALKNEQYIFFL</sequence>
<dbReference type="Proteomes" id="UP000024635">
    <property type="component" value="Unassembled WGS sequence"/>
</dbReference>
<gene>
    <name evidence="1" type="primary">Acey_s0049.g1772</name>
    <name evidence="1" type="synonym">Acey-F49E2.2</name>
    <name evidence="1" type="ORF">Y032_0049g1772</name>
</gene>
<evidence type="ECO:0000313" key="1">
    <source>
        <dbReference type="EMBL" id="EYC11793.1"/>
    </source>
</evidence>